<gene>
    <name evidence="5" type="ORF">CEP50_15915</name>
</gene>
<feature type="region of interest" description="Disordered" evidence="3">
    <location>
        <begin position="320"/>
        <end position="374"/>
    </location>
</feature>
<dbReference type="InterPro" id="IPR016036">
    <property type="entry name" value="Malonyl_transacylase_ACP-bd"/>
</dbReference>
<dbReference type="SUPFAM" id="SSF55048">
    <property type="entry name" value="Probable ACP-binding domain of malonyl-CoA ACP transacylase"/>
    <property type="match status" value="1"/>
</dbReference>
<dbReference type="SMART" id="SM00827">
    <property type="entry name" value="PKS_AT"/>
    <property type="match status" value="1"/>
</dbReference>
<dbReference type="InterPro" id="IPR036736">
    <property type="entry name" value="ACP-like_sf"/>
</dbReference>
<evidence type="ECO:0000256" key="1">
    <source>
        <dbReference type="ARBA" id="ARBA00022450"/>
    </source>
</evidence>
<evidence type="ECO:0000256" key="2">
    <source>
        <dbReference type="ARBA" id="ARBA00022553"/>
    </source>
</evidence>
<dbReference type="InterPro" id="IPR009081">
    <property type="entry name" value="PP-bd_ACP"/>
</dbReference>
<dbReference type="Gene3D" id="1.10.1200.10">
    <property type="entry name" value="ACP-like"/>
    <property type="match status" value="1"/>
</dbReference>
<evidence type="ECO:0000313" key="5">
    <source>
        <dbReference type="EMBL" id="PRW62365.1"/>
    </source>
</evidence>
<evidence type="ECO:0000256" key="3">
    <source>
        <dbReference type="SAM" id="MobiDB-lite"/>
    </source>
</evidence>
<keyword evidence="2" id="KW-0597">Phosphoprotein</keyword>
<dbReference type="SUPFAM" id="SSF47336">
    <property type="entry name" value="ACP-like"/>
    <property type="match status" value="1"/>
</dbReference>
<evidence type="ECO:0000313" key="6">
    <source>
        <dbReference type="Proteomes" id="UP000239352"/>
    </source>
</evidence>
<dbReference type="Gene3D" id="3.40.366.10">
    <property type="entry name" value="Malonyl-Coenzyme A Acyl Carrier Protein, domain 2"/>
    <property type="match status" value="1"/>
</dbReference>
<dbReference type="Proteomes" id="UP000239352">
    <property type="component" value="Unassembled WGS sequence"/>
</dbReference>
<keyword evidence="1" id="KW-0596">Phosphopantetheine</keyword>
<feature type="compositionally biased region" description="Basic and acidic residues" evidence="3">
    <location>
        <begin position="362"/>
        <end position="374"/>
    </location>
</feature>
<feature type="compositionally biased region" description="Low complexity" evidence="3">
    <location>
        <begin position="322"/>
        <end position="347"/>
    </location>
</feature>
<dbReference type="InterPro" id="IPR016035">
    <property type="entry name" value="Acyl_Trfase/lysoPLipase"/>
</dbReference>
<dbReference type="PROSITE" id="PS50075">
    <property type="entry name" value="CARRIER"/>
    <property type="match status" value="1"/>
</dbReference>
<dbReference type="InterPro" id="IPR001227">
    <property type="entry name" value="Ac_transferase_dom_sf"/>
</dbReference>
<dbReference type="EMBL" id="PVSR01000034">
    <property type="protein sequence ID" value="PRW62365.1"/>
    <property type="molecule type" value="Genomic_DNA"/>
</dbReference>
<proteinExistence type="predicted"/>
<dbReference type="AlphaFoldDB" id="A0A2T0GTC2"/>
<dbReference type="PANTHER" id="PTHR43775">
    <property type="entry name" value="FATTY ACID SYNTHASE"/>
    <property type="match status" value="1"/>
</dbReference>
<dbReference type="GO" id="GO:0006633">
    <property type="term" value="P:fatty acid biosynthetic process"/>
    <property type="evidence" value="ECO:0007669"/>
    <property type="project" value="TreeGrafter"/>
</dbReference>
<keyword evidence="6" id="KW-1185">Reference proteome</keyword>
<protein>
    <recommendedName>
        <fullName evidence="4">Carrier domain-containing protein</fullName>
    </recommendedName>
</protein>
<dbReference type="InterPro" id="IPR014043">
    <property type="entry name" value="Acyl_transferase_dom"/>
</dbReference>
<dbReference type="Pfam" id="PF00698">
    <property type="entry name" value="Acyl_transf_1"/>
    <property type="match status" value="1"/>
</dbReference>
<dbReference type="InParanoid" id="A0A2T0GTC2"/>
<reference evidence="5 6" key="1">
    <citation type="submission" date="2018-03" db="EMBL/GenBank/DDBJ databases">
        <title>Actinopolyspora mortivallis from Sahara, screening for active biomolecules.</title>
        <authorList>
            <person name="Selama O."/>
            <person name="Wellington E.M.H."/>
            <person name="Hacene H."/>
        </authorList>
    </citation>
    <scope>NUCLEOTIDE SEQUENCE [LARGE SCALE GENOMIC DNA]</scope>
    <source>
        <strain evidence="5 6">M5A</strain>
    </source>
</reference>
<accession>A0A2T0GTC2</accession>
<dbReference type="GO" id="GO:0004312">
    <property type="term" value="F:fatty acid synthase activity"/>
    <property type="evidence" value="ECO:0007669"/>
    <property type="project" value="TreeGrafter"/>
</dbReference>
<evidence type="ECO:0000259" key="4">
    <source>
        <dbReference type="PROSITE" id="PS50075"/>
    </source>
</evidence>
<sequence>MAEKTAHLFPGQGAYRPGALGPLARRHAVVGDVLGRVDSVSAEYGVNPISALLTEDGPDIDTLIAHDPEALHMAIFAGSMAVHTLLTEVYGVDADVLVGHSLGEITALVAGGAYTLADGARVLCERDRLLRTSSRARGGLLVVGLPADRAQALITASGEWDAEIAAVNAPYQTVVSAPVEVLERLLDAASSLGASTTRVKSPYLFHNSLLNPIAGELAPSLRGIPVQPMHTKVFSTLHKRVYTSGDDIPSLLLQHLTAPVYFLDAVRHLHAYGVTFFAECGMGRALTGMVRASVPGSITAAPLAGEIDVDSVDAEVRRVGGTSATPSPAAAPRTPETPEATTKAPESLSGTNDVTETSDTSEDPHTSRPSRDRDELLEQLRQLFAESLEYPVDVLTPDADLEADLGVDSVKRNELLQRARDRYELAELPENFRITEYTTLDEITTLVQEMGEW</sequence>
<dbReference type="SUPFAM" id="SSF52151">
    <property type="entry name" value="FabD/lysophospholipase-like"/>
    <property type="match status" value="1"/>
</dbReference>
<dbReference type="PANTHER" id="PTHR43775:SF37">
    <property type="entry name" value="SI:DKEY-61P9.11"/>
    <property type="match status" value="1"/>
</dbReference>
<feature type="domain" description="Carrier" evidence="4">
    <location>
        <begin position="371"/>
        <end position="451"/>
    </location>
</feature>
<dbReference type="Pfam" id="PF00550">
    <property type="entry name" value="PP-binding"/>
    <property type="match status" value="1"/>
</dbReference>
<dbReference type="RefSeq" id="WP_106114737.1">
    <property type="nucleotide sequence ID" value="NZ_PVSR01000034.1"/>
</dbReference>
<comment type="caution">
    <text evidence="5">The sequence shown here is derived from an EMBL/GenBank/DDBJ whole genome shotgun (WGS) entry which is preliminary data.</text>
</comment>
<dbReference type="InterPro" id="IPR050091">
    <property type="entry name" value="PKS_NRPS_Biosynth_Enz"/>
</dbReference>
<name>A0A2T0GTC2_ACTMO</name>
<organism evidence="5 6">
    <name type="scientific">Actinopolyspora mortivallis</name>
    <dbReference type="NCBI Taxonomy" id="33906"/>
    <lineage>
        <taxon>Bacteria</taxon>
        <taxon>Bacillati</taxon>
        <taxon>Actinomycetota</taxon>
        <taxon>Actinomycetes</taxon>
        <taxon>Actinopolysporales</taxon>
        <taxon>Actinopolysporaceae</taxon>
        <taxon>Actinopolyspora</taxon>
    </lineage>
</organism>
<dbReference type="Gene3D" id="3.30.70.250">
    <property type="entry name" value="Malonyl-CoA ACP transacylase, ACP-binding"/>
    <property type="match status" value="1"/>
</dbReference>
<feature type="compositionally biased region" description="Polar residues" evidence="3">
    <location>
        <begin position="348"/>
        <end position="358"/>
    </location>
</feature>